<organism evidence="1 2">
    <name type="scientific">Paeniglutamicibacter kerguelensis</name>
    <dbReference type="NCBI Taxonomy" id="254788"/>
    <lineage>
        <taxon>Bacteria</taxon>
        <taxon>Bacillati</taxon>
        <taxon>Actinomycetota</taxon>
        <taxon>Actinomycetes</taxon>
        <taxon>Micrococcales</taxon>
        <taxon>Micrococcaceae</taxon>
        <taxon>Paeniglutamicibacter</taxon>
    </lineage>
</organism>
<evidence type="ECO:0000313" key="1">
    <source>
        <dbReference type="EMBL" id="MBP2386381.1"/>
    </source>
</evidence>
<name>A0ABS4XDM1_9MICC</name>
<reference evidence="1 2" key="1">
    <citation type="submission" date="2021-03" db="EMBL/GenBank/DDBJ databases">
        <title>Sequencing the genomes of 1000 actinobacteria strains.</title>
        <authorList>
            <person name="Klenk H.-P."/>
        </authorList>
    </citation>
    <scope>NUCLEOTIDE SEQUENCE [LARGE SCALE GENOMIC DNA]</scope>
    <source>
        <strain evidence="1 2">DSM 15797</strain>
    </source>
</reference>
<dbReference type="PANTHER" id="PTHR33055:SF3">
    <property type="entry name" value="PUTATIVE TRANSPOSASE FOR IS117-RELATED"/>
    <property type="match status" value="1"/>
</dbReference>
<sequence>MLKRALFLSAFAALKCKDRNSRAYYDRKRAEGKKHNQAVIALARRRCNVPFAMLRDGALYDATETQPA</sequence>
<gene>
    <name evidence="1" type="ORF">JOF47_001892</name>
</gene>
<dbReference type="InterPro" id="IPR047650">
    <property type="entry name" value="Transpos_IS110"/>
</dbReference>
<proteinExistence type="predicted"/>
<dbReference type="EMBL" id="JAGIOF010000001">
    <property type="protein sequence ID" value="MBP2386381.1"/>
    <property type="molecule type" value="Genomic_DNA"/>
</dbReference>
<comment type="caution">
    <text evidence="1">The sequence shown here is derived from an EMBL/GenBank/DDBJ whole genome shotgun (WGS) entry which is preliminary data.</text>
</comment>
<keyword evidence="2" id="KW-1185">Reference proteome</keyword>
<dbReference type="PANTHER" id="PTHR33055">
    <property type="entry name" value="TRANSPOSASE FOR INSERTION SEQUENCE ELEMENT IS1111A"/>
    <property type="match status" value="1"/>
</dbReference>
<protein>
    <submittedName>
        <fullName evidence="1">Transposase</fullName>
    </submittedName>
</protein>
<accession>A0ABS4XDM1</accession>
<dbReference type="Proteomes" id="UP001296993">
    <property type="component" value="Unassembled WGS sequence"/>
</dbReference>
<evidence type="ECO:0000313" key="2">
    <source>
        <dbReference type="Proteomes" id="UP001296993"/>
    </source>
</evidence>